<evidence type="ECO:0000313" key="2">
    <source>
        <dbReference type="EMBL" id="GMH49840.1"/>
    </source>
</evidence>
<keyword evidence="1" id="KW-0472">Membrane</keyword>
<keyword evidence="1" id="KW-0812">Transmembrane</keyword>
<name>A0A9W6ZGX0_9STRA</name>
<dbReference type="AlphaFoldDB" id="A0A9W6ZGX0"/>
<dbReference type="Proteomes" id="UP001165082">
    <property type="component" value="Unassembled WGS sequence"/>
</dbReference>
<feature type="transmembrane region" description="Helical" evidence="1">
    <location>
        <begin position="126"/>
        <end position="145"/>
    </location>
</feature>
<sequence length="208" mass="22518">MGGGIAAPFLYVGSISFFLTSLLAPMGAANFFLLGTKLFYGRERQEEVEKMLEGRPRGLGGFVTRALGGLQMLAFDGGVRTIVGLLRWNPFVKSELTEFCVFVASSFLLSLKVLSVYTCTTQGGSFARHVLVAIRSPFVLIGFGAPLELLRFFGGGGGLAGVGSLTWEILDMGLYFCIGALLVGRLEGWERCGEKERRGKAKTRNKVD</sequence>
<reference evidence="2" key="1">
    <citation type="submission" date="2022-07" db="EMBL/GenBank/DDBJ databases">
        <title>Genome analysis of Parmales, a sister group of diatoms, reveals the evolutionary specialization of diatoms from phago-mixotrophs to photoautotrophs.</title>
        <authorList>
            <person name="Ban H."/>
            <person name="Sato S."/>
            <person name="Yoshikawa S."/>
            <person name="Kazumasa Y."/>
            <person name="Nakamura Y."/>
            <person name="Ichinomiya M."/>
            <person name="Saitoh K."/>
            <person name="Sato N."/>
            <person name="Blanc-Mathieu R."/>
            <person name="Endo H."/>
            <person name="Kuwata A."/>
            <person name="Ogata H."/>
        </authorList>
    </citation>
    <scope>NUCLEOTIDE SEQUENCE</scope>
</reference>
<accession>A0A9W6ZGX0</accession>
<protein>
    <submittedName>
        <fullName evidence="2">Uncharacterized protein</fullName>
    </submittedName>
</protein>
<feature type="transmembrane region" description="Helical" evidence="1">
    <location>
        <begin position="9"/>
        <end position="33"/>
    </location>
</feature>
<feature type="transmembrane region" description="Helical" evidence="1">
    <location>
        <begin position="165"/>
        <end position="183"/>
    </location>
</feature>
<evidence type="ECO:0000313" key="3">
    <source>
        <dbReference type="Proteomes" id="UP001165082"/>
    </source>
</evidence>
<dbReference type="OrthoDB" id="10430365at2759"/>
<evidence type="ECO:0000256" key="1">
    <source>
        <dbReference type="SAM" id="Phobius"/>
    </source>
</evidence>
<organism evidence="2 3">
    <name type="scientific">Triparma retinervis</name>
    <dbReference type="NCBI Taxonomy" id="2557542"/>
    <lineage>
        <taxon>Eukaryota</taxon>
        <taxon>Sar</taxon>
        <taxon>Stramenopiles</taxon>
        <taxon>Ochrophyta</taxon>
        <taxon>Bolidophyceae</taxon>
        <taxon>Parmales</taxon>
        <taxon>Triparmaceae</taxon>
        <taxon>Triparma</taxon>
    </lineage>
</organism>
<keyword evidence="3" id="KW-1185">Reference proteome</keyword>
<keyword evidence="1" id="KW-1133">Transmembrane helix</keyword>
<feature type="transmembrane region" description="Helical" evidence="1">
    <location>
        <begin position="96"/>
        <end position="114"/>
    </location>
</feature>
<gene>
    <name evidence="2" type="ORF">TrRE_jg10596</name>
</gene>
<proteinExistence type="predicted"/>
<comment type="caution">
    <text evidence="2">The sequence shown here is derived from an EMBL/GenBank/DDBJ whole genome shotgun (WGS) entry which is preliminary data.</text>
</comment>
<dbReference type="EMBL" id="BRXZ01001927">
    <property type="protein sequence ID" value="GMH49840.1"/>
    <property type="molecule type" value="Genomic_DNA"/>
</dbReference>